<dbReference type="CDD" id="cd06223">
    <property type="entry name" value="PRTases_typeI"/>
    <property type="match status" value="1"/>
</dbReference>
<dbReference type="PANTHER" id="PTHR47505">
    <property type="entry name" value="DNA UTILIZATION PROTEIN YHGH"/>
    <property type="match status" value="1"/>
</dbReference>
<evidence type="ECO:0000259" key="2">
    <source>
        <dbReference type="Pfam" id="PF00156"/>
    </source>
</evidence>
<keyword evidence="4" id="KW-1185">Reference proteome</keyword>
<organism evidence="3 4">
    <name type="scientific">Salinicoccus sesuvii</name>
    <dbReference type="NCBI Taxonomy" id="868281"/>
    <lineage>
        <taxon>Bacteria</taxon>
        <taxon>Bacillati</taxon>
        <taxon>Bacillota</taxon>
        <taxon>Bacilli</taxon>
        <taxon>Bacillales</taxon>
        <taxon>Staphylococcaceae</taxon>
        <taxon>Salinicoccus</taxon>
    </lineage>
</organism>
<feature type="domain" description="Phosphoribosyltransferase" evidence="2">
    <location>
        <begin position="59"/>
        <end position="118"/>
    </location>
</feature>
<sequence>MAEVISVFLQTRYREYDVIIPIPISTSRMMERGYNQTTMVLDVKGIKYEELLETSKVARQSKLDKRKRSQQANPFSVKAAAEIRGRRILVVDDIYTTGITVHQAMEKLYDLKPAAIDVLTFSKA</sequence>
<dbReference type="InterPro" id="IPR051910">
    <property type="entry name" value="ComF/GntX_DNA_util-trans"/>
</dbReference>
<dbReference type="InterPro" id="IPR000836">
    <property type="entry name" value="PRTase_dom"/>
</dbReference>
<reference evidence="4" key="1">
    <citation type="journal article" date="2019" name="Int. J. Syst. Evol. Microbiol.">
        <title>The Global Catalogue of Microorganisms (GCM) 10K type strain sequencing project: providing services to taxonomists for standard genome sequencing and annotation.</title>
        <authorList>
            <consortium name="The Broad Institute Genomics Platform"/>
            <consortium name="The Broad Institute Genome Sequencing Center for Infectious Disease"/>
            <person name="Wu L."/>
            <person name="Ma J."/>
        </authorList>
    </citation>
    <scope>NUCLEOTIDE SEQUENCE [LARGE SCALE GENOMIC DNA]</scope>
    <source>
        <strain evidence="4">CCM 7756</strain>
    </source>
</reference>
<comment type="similarity">
    <text evidence="1">Belongs to the ComF/GntX family.</text>
</comment>
<proteinExistence type="inferred from homology"/>
<comment type="caution">
    <text evidence="3">The sequence shown here is derived from an EMBL/GenBank/DDBJ whole genome shotgun (WGS) entry which is preliminary data.</text>
</comment>
<evidence type="ECO:0000313" key="3">
    <source>
        <dbReference type="EMBL" id="MFC3389426.1"/>
    </source>
</evidence>
<gene>
    <name evidence="3" type="ORF">ACFOEO_12625</name>
</gene>
<name>A0ABV7N741_9STAP</name>
<dbReference type="InterPro" id="IPR029057">
    <property type="entry name" value="PRTase-like"/>
</dbReference>
<dbReference type="Pfam" id="PF00156">
    <property type="entry name" value="Pribosyltran"/>
    <property type="match status" value="1"/>
</dbReference>
<dbReference type="EMBL" id="JBHRVQ010000001">
    <property type="protein sequence ID" value="MFC3389426.1"/>
    <property type="molecule type" value="Genomic_DNA"/>
</dbReference>
<dbReference type="Proteomes" id="UP001595637">
    <property type="component" value="Unassembled WGS sequence"/>
</dbReference>
<dbReference type="RefSeq" id="WP_380656567.1">
    <property type="nucleotide sequence ID" value="NZ_JBHRVQ010000001.1"/>
</dbReference>
<dbReference type="PANTHER" id="PTHR47505:SF1">
    <property type="entry name" value="DNA UTILIZATION PROTEIN YHGH"/>
    <property type="match status" value="1"/>
</dbReference>
<accession>A0ABV7N741</accession>
<dbReference type="SUPFAM" id="SSF53271">
    <property type="entry name" value="PRTase-like"/>
    <property type="match status" value="1"/>
</dbReference>
<dbReference type="Gene3D" id="3.40.50.2020">
    <property type="match status" value="1"/>
</dbReference>
<evidence type="ECO:0000256" key="1">
    <source>
        <dbReference type="ARBA" id="ARBA00008007"/>
    </source>
</evidence>
<evidence type="ECO:0000313" key="4">
    <source>
        <dbReference type="Proteomes" id="UP001595637"/>
    </source>
</evidence>
<protein>
    <submittedName>
        <fullName evidence="3">ComF family protein</fullName>
    </submittedName>
</protein>